<reference evidence="6 7" key="1">
    <citation type="journal article" date="2015" name="Stand. Genomic Sci.">
        <title>Genomic Encyclopedia of Bacterial and Archaeal Type Strains, Phase III: the genomes of soil and plant-associated and newly described type strains.</title>
        <authorList>
            <person name="Whitman W.B."/>
            <person name="Woyke T."/>
            <person name="Klenk H.P."/>
            <person name="Zhou Y."/>
            <person name="Lilburn T.G."/>
            <person name="Beck B.J."/>
            <person name="De Vos P."/>
            <person name="Vandamme P."/>
            <person name="Eisen J.A."/>
            <person name="Garrity G."/>
            <person name="Hugenholtz P."/>
            <person name="Kyrpides N.C."/>
        </authorList>
    </citation>
    <scope>NUCLEOTIDE SEQUENCE [LARGE SCALE GENOMIC DNA]</scope>
    <source>
        <strain evidence="6 7">CGMCC 1.5364</strain>
    </source>
</reference>
<evidence type="ECO:0000259" key="5">
    <source>
        <dbReference type="Pfam" id="PF13600"/>
    </source>
</evidence>
<dbReference type="InterPro" id="IPR037291">
    <property type="entry name" value="DUF4139"/>
</dbReference>
<evidence type="ECO:0000256" key="2">
    <source>
        <dbReference type="SAM" id="MobiDB-lite"/>
    </source>
</evidence>
<dbReference type="InterPro" id="IPR025554">
    <property type="entry name" value="DUF4140"/>
</dbReference>
<proteinExistence type="predicted"/>
<dbReference type="NCBIfam" id="TIGR02231">
    <property type="entry name" value="mucoidy inhibitor MuiA family protein"/>
    <property type="match status" value="1"/>
</dbReference>
<name>A0A562NNK8_9RHOB</name>
<feature type="domain" description="DUF4140" evidence="5">
    <location>
        <begin position="31"/>
        <end position="136"/>
    </location>
</feature>
<evidence type="ECO:0000256" key="3">
    <source>
        <dbReference type="SAM" id="SignalP"/>
    </source>
</evidence>
<dbReference type="Pfam" id="PF13600">
    <property type="entry name" value="DUF4140"/>
    <property type="match status" value="1"/>
</dbReference>
<feature type="region of interest" description="Disordered" evidence="2">
    <location>
        <begin position="275"/>
        <end position="304"/>
    </location>
</feature>
<feature type="chain" id="PRO_5021848388" evidence="3">
    <location>
        <begin position="20"/>
        <end position="543"/>
    </location>
</feature>
<evidence type="ECO:0000313" key="7">
    <source>
        <dbReference type="Proteomes" id="UP000316225"/>
    </source>
</evidence>
<organism evidence="6 7">
    <name type="scientific">Paracoccus sulfuroxidans</name>
    <dbReference type="NCBI Taxonomy" id="384678"/>
    <lineage>
        <taxon>Bacteria</taxon>
        <taxon>Pseudomonadati</taxon>
        <taxon>Pseudomonadota</taxon>
        <taxon>Alphaproteobacteria</taxon>
        <taxon>Rhodobacterales</taxon>
        <taxon>Paracoccaceae</taxon>
        <taxon>Paracoccus</taxon>
    </lineage>
</organism>
<keyword evidence="1" id="KW-0175">Coiled coil</keyword>
<feature type="region of interest" description="Disordered" evidence="2">
    <location>
        <begin position="487"/>
        <end position="508"/>
    </location>
</feature>
<gene>
    <name evidence="6" type="ORF">IQ24_02467</name>
</gene>
<accession>A0A562NNK8</accession>
<feature type="signal peptide" evidence="3">
    <location>
        <begin position="1"/>
        <end position="19"/>
    </location>
</feature>
<keyword evidence="7" id="KW-1185">Reference proteome</keyword>
<dbReference type="PANTHER" id="PTHR31005:SF8">
    <property type="entry name" value="DUF4139 DOMAIN-CONTAINING PROTEIN"/>
    <property type="match status" value="1"/>
</dbReference>
<dbReference type="OrthoDB" id="580912at2"/>
<feature type="domain" description="DUF4139" evidence="4">
    <location>
        <begin position="223"/>
        <end position="534"/>
    </location>
</feature>
<dbReference type="PANTHER" id="PTHR31005">
    <property type="entry name" value="DUF4139 DOMAIN-CONTAINING PROTEIN"/>
    <property type="match status" value="1"/>
</dbReference>
<feature type="coiled-coil region" evidence="1">
    <location>
        <begin position="92"/>
        <end position="119"/>
    </location>
</feature>
<evidence type="ECO:0000313" key="6">
    <source>
        <dbReference type="EMBL" id="TWI33326.1"/>
    </source>
</evidence>
<evidence type="ECO:0000256" key="1">
    <source>
        <dbReference type="SAM" id="Coils"/>
    </source>
</evidence>
<keyword evidence="3" id="KW-0732">Signal</keyword>
<comment type="caution">
    <text evidence="6">The sequence shown here is derived from an EMBL/GenBank/DDBJ whole genome shotgun (WGS) entry which is preliminary data.</text>
</comment>
<protein>
    <submittedName>
        <fullName evidence="6">Uncharacterized protein (TIGR02231 family)</fullName>
    </submittedName>
</protein>
<dbReference type="Proteomes" id="UP000316225">
    <property type="component" value="Unassembled WGS sequence"/>
</dbReference>
<dbReference type="EMBL" id="VLKU01000007">
    <property type="protein sequence ID" value="TWI33326.1"/>
    <property type="molecule type" value="Genomic_DNA"/>
</dbReference>
<sequence length="543" mass="58233">MRHVLLSTALTLVAMPAIADQIDTTAPVRKVTLYPWGASVTRVADLSAPAGVHEIVIPGLPADLDASSLRLSAKGASIGAVSLQTGRALPKNPQKSEEITAAEAEVRRLENALAARDQKAALIEARAKAAQDTITFLLGLAENDGANLGDIAGLAGSVSQQALQAHETVVNAEAEARLAQQGREDEVAVLEAARARLEALQTPDEDAQTLVMSVETGAQPAQIEITGFTQNASWQPVYDLRLTTEEKQLELDRGLLVSQHSGEDWRGVELTLSTARPSDRSAPSELEPWFPRAENPPPPQPAAAPMARMKAESAYDDAMVNVEAVVVETAQARMMGATVVYDYPAPVDIRTGVDALRLKLDSQQLTPEIVAEAVPRRDSSAYLVADTTNSTQQVILPGEATLYLDGAMVGRRGLDLTAAGDDLKIGFGPIDGIQLERTVPEEAEGGRGFISKSNTRKETSVLKIRNLTAQEWPLRVIDQVPVSTQDDLQVDWSASPSPDETDPDGKRGLLVWNAPIAAEEEREITLTVDMNWPEGKDLLNGTN</sequence>
<dbReference type="InterPro" id="IPR011935">
    <property type="entry name" value="CHP02231"/>
</dbReference>
<dbReference type="Pfam" id="PF13598">
    <property type="entry name" value="DUF4139"/>
    <property type="match status" value="1"/>
</dbReference>
<dbReference type="AlphaFoldDB" id="A0A562NNK8"/>
<evidence type="ECO:0000259" key="4">
    <source>
        <dbReference type="Pfam" id="PF13598"/>
    </source>
</evidence>
<dbReference type="RefSeq" id="WP_145398273.1">
    <property type="nucleotide sequence ID" value="NZ_VLKU01000007.1"/>
</dbReference>
<feature type="compositionally biased region" description="Polar residues" evidence="2">
    <location>
        <begin position="487"/>
        <end position="498"/>
    </location>
</feature>